<feature type="region of interest" description="Disordered" evidence="3">
    <location>
        <begin position="408"/>
        <end position="475"/>
    </location>
</feature>
<reference evidence="8 9" key="2">
    <citation type="submission" date="2017-09" db="EMBL/GenBank/DDBJ databases">
        <authorList>
            <person name="Lee N."/>
            <person name="Cho B.-K."/>
        </authorList>
    </citation>
    <scope>NUCLEOTIDE SEQUENCE [LARGE SCALE GENOMIC DNA]</scope>
    <source>
        <strain evidence="8 9">ATCC 19740</strain>
    </source>
</reference>
<dbReference type="CDD" id="cd18793">
    <property type="entry name" value="SF2_C_SNF"/>
    <property type="match status" value="1"/>
</dbReference>
<feature type="compositionally biased region" description="Pro residues" evidence="3">
    <location>
        <begin position="415"/>
        <end position="435"/>
    </location>
</feature>
<dbReference type="Gene3D" id="3.40.50.10810">
    <property type="entry name" value="Tandem AAA-ATPase domain"/>
    <property type="match status" value="1"/>
</dbReference>
<feature type="compositionally biased region" description="Low complexity" evidence="3">
    <location>
        <begin position="436"/>
        <end position="464"/>
    </location>
</feature>
<dbReference type="InterPro" id="IPR022138">
    <property type="entry name" value="DUF3670"/>
</dbReference>
<sequence length="1426" mass="151318">MGTQSQTVGVGVGSEVGASWHERARGVVASGGFDPRLAAEAEELALAGGLTPRDLRLLLLVAGDHPGWLPARRRALAALDTSPEGPWQVLALHTRTEAWAPPAYTESCERLPNGEVLHRAELRIGPADAVVNGPARTAPSPERARRAAADAALRALAGVGTERLRLPAMAAEAFDSLLSTRLAGAEHPGEELGAELVRRTAASRLRHRDALRLLFDTTAPGWREVRLLALDHTARMPPSAATLLQWRAEACRAELRHTTVERPGGSASAWSWTGPDGRVRTGPERFSGDRRTSLHAAAVALLALLCGLPEPRDRAAEKPRKAPPRIQPAPRGEDPVKYLNKYTQLEVITKPEPTVTSRPRSITCTYTCRHVATGTTVRATGTARAKGDARREAAAALLNELARLDARTAPRPERPGPPPPSPPAPVPAPVVIPRPRPARPAVVLPGPRTETAPAAPEAPKAPGTPGVPGPPEVTPMDGLSAGAVAGEALAAGCALSLVPPTGGEPVAGMLLYRADGTPMPEAPLPAPLTATVRRVLVSAADGPVPVAGWLLPLAEAVPLLLGRSRFTAWHSTAVEWEQAVRLGVRLVAAGLVRPALGPEGAGRWRIGPLPDTALRAVDELAHRLSPHAHAVTADGPVPSAREAVLVFLDSVADGLVRTPPAPAVTSGPGPFTGPAGVRVPPAEAEAVRPWLDAAEDRTDDGPPPGLVLEMREPPEREAQEGRLTGRLLLAGGTGREEGYEVAADLLWSGRASLHGADRNRSRERVGRRLERLERLCPGLSGLTSRPGAFTVDATGIARLLAAEEELAAAGLRLRWPDSLRRGLSSYAVVGAATAARGGAPGFGLQALLDFRWQVALGDDILDEAEMDALAEAARPLVRVRGRWVLLDPAVRARARRREIGRLTGTAALTAALTGTVDVDGRRVACRAAGDLAGVVATLRRGERVSPVAVPSLLRAVPRGYQERALAWLAHTGGIGFGAVLADDMGLGKTLTAIAYVLHRHETGRTGPVLVVCPSSLVTNWRREIDRFAPHLDVVRYHGAGRSLASVGGRTVVLTTYGVLRRDAELAAVSWDLVVADEAQHAKNHASATARALRSLASTARLALTGTPVENNLSELWSLIDWANPGLFGTLEAFRSRYAAAAEREPDGPAAQALARLVAPFVLRRTKSDPGIAPELPAKVETRRIVELTPEQVALYEAVVRETLDRIAGASATTRSGLVLKLITALKQITNHPAHYLREAHPGAAHVRRFGRRSAKLEALADLVGTIVRNGEAALVFTGYVAMGRLLEEHLAHLGHRPLFLHGGLDARRRQELVDAFQGGGAPLLLLSLKAGGTGLNLTRASHVVHFDRSWNAAVEDQASDRAHRIGQRRTVTVHRLVTRGTIEDRIDRLLAHKRALQNTVLASGGTGFARLTDRELAELVRLGAPG</sequence>
<dbReference type="RefSeq" id="WP_152369525.1">
    <property type="nucleotide sequence ID" value="NZ_BMSJ01000003.1"/>
</dbReference>
<reference evidence="7" key="3">
    <citation type="submission" date="2023-08" db="EMBL/GenBank/DDBJ databases">
        <authorList>
            <person name="Sun Q."/>
            <person name="Ohkuma M."/>
        </authorList>
    </citation>
    <scope>NUCLEOTIDE SEQUENCE</scope>
    <source>
        <strain evidence="7">JCM 4205</strain>
    </source>
</reference>
<keyword evidence="8" id="KW-0067">ATP-binding</keyword>
<dbReference type="SUPFAM" id="SSF52540">
    <property type="entry name" value="P-loop containing nucleoside triphosphate hydrolases"/>
    <property type="match status" value="2"/>
</dbReference>
<accession>A0AAV4KG85</accession>
<dbReference type="Gene3D" id="3.40.50.300">
    <property type="entry name" value="P-loop containing nucleotide triphosphate hydrolases"/>
    <property type="match status" value="1"/>
</dbReference>
<dbReference type="Pfam" id="PF00176">
    <property type="entry name" value="SNF2-rel_dom"/>
    <property type="match status" value="1"/>
</dbReference>
<evidence type="ECO:0000256" key="1">
    <source>
        <dbReference type="ARBA" id="ARBA00022801"/>
    </source>
</evidence>
<evidence type="ECO:0000313" key="8">
    <source>
        <dbReference type="EMBL" id="QEV31173.1"/>
    </source>
</evidence>
<evidence type="ECO:0000259" key="6">
    <source>
        <dbReference type="PROSITE" id="PS51194"/>
    </source>
</evidence>
<dbReference type="PROSITE" id="PS51192">
    <property type="entry name" value="HELICASE_ATP_BIND_1"/>
    <property type="match status" value="1"/>
</dbReference>
<dbReference type="EMBL" id="CP023693">
    <property type="protein sequence ID" value="QEV31173.1"/>
    <property type="molecule type" value="Genomic_DNA"/>
</dbReference>
<dbReference type="GO" id="GO:0004386">
    <property type="term" value="F:helicase activity"/>
    <property type="evidence" value="ECO:0007669"/>
    <property type="project" value="UniProtKB-KW"/>
</dbReference>
<evidence type="ECO:0000259" key="5">
    <source>
        <dbReference type="PROSITE" id="PS51192"/>
    </source>
</evidence>
<gene>
    <name evidence="8" type="ORF">CP977_02470</name>
    <name evidence="7" type="ORF">GCM10010497_20890</name>
</gene>
<dbReference type="Gene3D" id="3.30.160.20">
    <property type="match status" value="1"/>
</dbReference>
<dbReference type="SUPFAM" id="SSF54768">
    <property type="entry name" value="dsRNA-binding domain-like"/>
    <property type="match status" value="1"/>
</dbReference>
<keyword evidence="2" id="KW-0694">RNA-binding</keyword>
<dbReference type="SMART" id="SM00487">
    <property type="entry name" value="DEXDc"/>
    <property type="match status" value="1"/>
</dbReference>
<dbReference type="InterPro" id="IPR014720">
    <property type="entry name" value="dsRBD_dom"/>
</dbReference>
<evidence type="ECO:0000313" key="9">
    <source>
        <dbReference type="Proteomes" id="UP000326029"/>
    </source>
</evidence>
<reference evidence="7 10" key="1">
    <citation type="journal article" date="2014" name="Int. J. Syst. Evol. Microbiol.">
        <title>Complete genome sequence of Corynebacterium casei LMG S-19264T (=DSM 44701T), isolated from a smear-ripened cheese.</title>
        <authorList>
            <consortium name="US DOE Joint Genome Institute (JGI-PGF)"/>
            <person name="Walter F."/>
            <person name="Albersmeier A."/>
            <person name="Kalinowski J."/>
            <person name="Ruckert C."/>
        </authorList>
    </citation>
    <scope>NUCLEOTIDE SEQUENCE [LARGE SCALE GENOMIC DNA]</scope>
    <source>
        <strain evidence="7 10">JCM 4205</strain>
    </source>
</reference>
<dbReference type="Proteomes" id="UP000326029">
    <property type="component" value="Chromosome"/>
</dbReference>
<dbReference type="InterPro" id="IPR014001">
    <property type="entry name" value="Helicase_ATP-bd"/>
</dbReference>
<feature type="domain" description="Helicase C-terminal" evidence="6">
    <location>
        <begin position="1258"/>
        <end position="1417"/>
    </location>
</feature>
<feature type="domain" description="DRBM" evidence="4">
    <location>
        <begin position="334"/>
        <end position="403"/>
    </location>
</feature>
<protein>
    <submittedName>
        <fullName evidence="8">DEAD/DEAH box helicase</fullName>
    </submittedName>
</protein>
<dbReference type="EMBL" id="BMSJ01000003">
    <property type="protein sequence ID" value="GGR18665.1"/>
    <property type="molecule type" value="Genomic_DNA"/>
</dbReference>
<dbReference type="PANTHER" id="PTHR10799">
    <property type="entry name" value="SNF2/RAD54 HELICASE FAMILY"/>
    <property type="match status" value="1"/>
</dbReference>
<dbReference type="PROSITE" id="PS50137">
    <property type="entry name" value="DS_RBD"/>
    <property type="match status" value="1"/>
</dbReference>
<organism evidence="7 10">
    <name type="scientific">Streptomyces cinereoruber</name>
    <dbReference type="NCBI Taxonomy" id="67260"/>
    <lineage>
        <taxon>Bacteria</taxon>
        <taxon>Bacillati</taxon>
        <taxon>Actinomycetota</taxon>
        <taxon>Actinomycetes</taxon>
        <taxon>Kitasatosporales</taxon>
        <taxon>Streptomycetaceae</taxon>
        <taxon>Streptomyces</taxon>
    </lineage>
</organism>
<feature type="region of interest" description="Disordered" evidence="3">
    <location>
        <begin position="313"/>
        <end position="335"/>
    </location>
</feature>
<evidence type="ECO:0000259" key="4">
    <source>
        <dbReference type="PROSITE" id="PS50137"/>
    </source>
</evidence>
<dbReference type="Pfam" id="PF00271">
    <property type="entry name" value="Helicase_C"/>
    <property type="match status" value="1"/>
</dbReference>
<dbReference type="PROSITE" id="PS51194">
    <property type="entry name" value="HELICASE_CTER"/>
    <property type="match status" value="1"/>
</dbReference>
<dbReference type="InterPro" id="IPR038718">
    <property type="entry name" value="SNF2-like_sf"/>
</dbReference>
<evidence type="ECO:0000256" key="3">
    <source>
        <dbReference type="SAM" id="MobiDB-lite"/>
    </source>
</evidence>
<keyword evidence="8" id="KW-0347">Helicase</keyword>
<keyword evidence="1" id="KW-0378">Hydrolase</keyword>
<dbReference type="InterPro" id="IPR027417">
    <property type="entry name" value="P-loop_NTPase"/>
</dbReference>
<dbReference type="GO" id="GO:0003723">
    <property type="term" value="F:RNA binding"/>
    <property type="evidence" value="ECO:0007669"/>
    <property type="project" value="UniProtKB-UniRule"/>
</dbReference>
<keyword evidence="8" id="KW-0547">Nucleotide-binding</keyword>
<dbReference type="Proteomes" id="UP000642014">
    <property type="component" value="Unassembled WGS sequence"/>
</dbReference>
<dbReference type="GO" id="GO:0016787">
    <property type="term" value="F:hydrolase activity"/>
    <property type="evidence" value="ECO:0007669"/>
    <property type="project" value="UniProtKB-KW"/>
</dbReference>
<feature type="region of interest" description="Disordered" evidence="3">
    <location>
        <begin position="260"/>
        <end position="279"/>
    </location>
</feature>
<name>A0AAV4KG85_9ACTN</name>
<dbReference type="SMART" id="SM00490">
    <property type="entry name" value="HELICc"/>
    <property type="match status" value="1"/>
</dbReference>
<feature type="domain" description="Helicase ATP-binding" evidence="5">
    <location>
        <begin position="969"/>
        <end position="1125"/>
    </location>
</feature>
<keyword evidence="9" id="KW-1185">Reference proteome</keyword>
<dbReference type="GeneID" id="95452632"/>
<dbReference type="GO" id="GO:0005524">
    <property type="term" value="F:ATP binding"/>
    <property type="evidence" value="ECO:0007669"/>
    <property type="project" value="InterPro"/>
</dbReference>
<evidence type="ECO:0000313" key="7">
    <source>
        <dbReference type="EMBL" id="GGR18665.1"/>
    </source>
</evidence>
<dbReference type="InterPro" id="IPR001650">
    <property type="entry name" value="Helicase_C-like"/>
</dbReference>
<evidence type="ECO:0000256" key="2">
    <source>
        <dbReference type="PROSITE-ProRule" id="PRU00266"/>
    </source>
</evidence>
<proteinExistence type="predicted"/>
<dbReference type="InterPro" id="IPR049730">
    <property type="entry name" value="SNF2/RAD54-like_C"/>
</dbReference>
<dbReference type="InterPro" id="IPR000330">
    <property type="entry name" value="SNF2_N"/>
</dbReference>
<dbReference type="Pfam" id="PF12419">
    <property type="entry name" value="DUF3670"/>
    <property type="match status" value="1"/>
</dbReference>
<evidence type="ECO:0000313" key="10">
    <source>
        <dbReference type="Proteomes" id="UP000642014"/>
    </source>
</evidence>